<evidence type="ECO:0000256" key="2">
    <source>
        <dbReference type="SAM" id="SignalP"/>
    </source>
</evidence>
<sequence>MKYHIIASMFIFLFLACNLDFKANQNDTKYQSKKGLKTETSSNQKQTNLSNKNTKSEKDINKSSKNNITTSSDAKVIIENSDKEGKKNIESTISKKTILSNIIQELKKTDKQIPESTKEQQQKEQQQKEQQQKEQQQKEQQQKEQQQKEQQQKEQQQKEQQQKEQQNIKKAKHEIEDAIKKITNILKNINSIKYGNSYIEKINKTEVTGKEIQNKVSDPLWDDIIGTDYIHSDNSIYNKWGEYLSDDIEEKLNSNNFFYELSNIRSQLKDLIYDDINNRNTLKLNIISGSDFEKIKEKLNEIQNYLERLKDYLKDQNNFSIIREAIDFE</sequence>
<dbReference type="HOGENOM" id="CLU_053097_0_0_12"/>
<protein>
    <submittedName>
        <fullName evidence="3">Erp protein</fullName>
    </submittedName>
</protein>
<proteinExistence type="predicted"/>
<name>G0AP93_BORBD</name>
<evidence type="ECO:0000313" key="3">
    <source>
        <dbReference type="EMBL" id="AEL19519.1"/>
    </source>
</evidence>
<gene>
    <name evidence="3" type="ordered locus">BbiDN127_AA0006</name>
</gene>
<dbReference type="KEGG" id="bbs:BbiDN127_AA0006"/>
<dbReference type="AlphaFoldDB" id="G0AP93"/>
<reference key="1">
    <citation type="submission" date="2011-06" db="EMBL/GenBank/DDBJ databases">
        <authorList>
            <person name="Mongodin E.F."/>
            <person name="Casjens S.R."/>
            <person name="Fraser-Liggett C.M."/>
            <person name="Qiu W.-G."/>
            <person name="Dunn J.J."/>
            <person name="Luft B.J."/>
            <person name="Schutzer S.E."/>
        </authorList>
    </citation>
    <scope>NUCLEOTIDE SEQUENCE</scope>
    <source>
        <strain>DN127</strain>
    </source>
</reference>
<geneLocation type="plasmid" evidence="3 4">
    <name>lp28-7</name>
</geneLocation>
<dbReference type="EMBL" id="CP002760">
    <property type="protein sequence ID" value="AEL19519.1"/>
    <property type="molecule type" value="Genomic_DNA"/>
</dbReference>
<dbReference type="RefSeq" id="WP_014023155.1">
    <property type="nucleotide sequence ID" value="NC_015918.1"/>
</dbReference>
<evidence type="ECO:0000313" key="4">
    <source>
        <dbReference type="Proteomes" id="UP000001634"/>
    </source>
</evidence>
<keyword evidence="2" id="KW-0732">Signal</keyword>
<feature type="compositionally biased region" description="Polar residues" evidence="1">
    <location>
        <begin position="38"/>
        <end position="53"/>
    </location>
</feature>
<reference evidence="3 4" key="2">
    <citation type="journal article" date="2012" name="J. Bacteriol.">
        <title>Whole-Genome Sequences of Borrelia bissettii, Borrelia valaisiana, and Borrelia spielmanii.</title>
        <authorList>
            <person name="Schutzer S.E."/>
            <person name="Fraser-Liggett C.M."/>
            <person name="Qiu W.G."/>
            <person name="Kraiczy P."/>
            <person name="Mongodin E.F."/>
            <person name="Dunn J.J."/>
            <person name="Luft B.J."/>
            <person name="Casjens S.R."/>
        </authorList>
    </citation>
    <scope>NUCLEOTIDE SEQUENCE [LARGE SCALE GENOMIC DNA]</scope>
    <source>
        <strain evidence="3 4">DN127</strain>
    </source>
</reference>
<dbReference type="Proteomes" id="UP000001634">
    <property type="component" value="Plasmid lp28-7"/>
</dbReference>
<dbReference type="Pfam" id="PF06780">
    <property type="entry name" value="Erp_C"/>
    <property type="match status" value="1"/>
</dbReference>
<keyword evidence="4" id="KW-1185">Reference proteome</keyword>
<organism evidence="3 4">
    <name type="scientific">Borrelia bissettiae (strain DSM 17990 / CIP 109136 / DN127)</name>
    <name type="common">Borreliella bissettiae</name>
    <dbReference type="NCBI Taxonomy" id="521010"/>
    <lineage>
        <taxon>Bacteria</taxon>
        <taxon>Pseudomonadati</taxon>
        <taxon>Spirochaetota</taxon>
        <taxon>Spirochaetia</taxon>
        <taxon>Spirochaetales</taxon>
        <taxon>Borreliaceae</taxon>
        <taxon>Borreliella</taxon>
    </lineage>
</organism>
<feature type="chain" id="PRO_5003396902" evidence="2">
    <location>
        <begin position="23"/>
        <end position="329"/>
    </location>
</feature>
<dbReference type="InterPro" id="IPR009618">
    <property type="entry name" value="Erp"/>
</dbReference>
<feature type="region of interest" description="Disordered" evidence="1">
    <location>
        <begin position="109"/>
        <end position="131"/>
    </location>
</feature>
<dbReference type="PROSITE" id="PS51257">
    <property type="entry name" value="PROKAR_LIPOPROTEIN"/>
    <property type="match status" value="1"/>
</dbReference>
<keyword evidence="3" id="KW-0614">Plasmid</keyword>
<evidence type="ECO:0000256" key="1">
    <source>
        <dbReference type="SAM" id="MobiDB-lite"/>
    </source>
</evidence>
<feature type="region of interest" description="Disordered" evidence="1">
    <location>
        <begin position="34"/>
        <end position="67"/>
    </location>
</feature>
<feature type="signal peptide" evidence="2">
    <location>
        <begin position="1"/>
        <end position="22"/>
    </location>
</feature>
<accession>G0AP93</accession>